<dbReference type="PANTHER" id="PTHR30485">
    <property type="entry name" value="NI/FE-HYDROGENASE 1 B-TYPE CYTOCHROME SUBUNIT"/>
    <property type="match status" value="1"/>
</dbReference>
<dbReference type="Proteomes" id="UP001371218">
    <property type="component" value="Unassembled WGS sequence"/>
</dbReference>
<feature type="transmembrane region" description="Helical" evidence="6">
    <location>
        <begin position="107"/>
        <end position="127"/>
    </location>
</feature>
<dbReference type="SUPFAM" id="SSF81342">
    <property type="entry name" value="Transmembrane di-heme cytochromes"/>
    <property type="match status" value="1"/>
</dbReference>
<protein>
    <submittedName>
        <fullName evidence="8">Cytochrome b/b6 domain-containing protein</fullName>
    </submittedName>
</protein>
<comment type="subcellular location">
    <subcellularLocation>
        <location evidence="1">Cell membrane</location>
        <topology evidence="1">Multi-pass membrane protein</topology>
    </subcellularLocation>
</comment>
<feature type="domain" description="Cytochrome b561 bacterial/Ni-hydrogenase" evidence="7">
    <location>
        <begin position="24"/>
        <end position="180"/>
    </location>
</feature>
<proteinExistence type="predicted"/>
<evidence type="ECO:0000256" key="1">
    <source>
        <dbReference type="ARBA" id="ARBA00004651"/>
    </source>
</evidence>
<organism evidence="8 9">
    <name type="scientific">Ideonella lacteola</name>
    <dbReference type="NCBI Taxonomy" id="2984193"/>
    <lineage>
        <taxon>Bacteria</taxon>
        <taxon>Pseudomonadati</taxon>
        <taxon>Pseudomonadota</taxon>
        <taxon>Betaproteobacteria</taxon>
        <taxon>Burkholderiales</taxon>
        <taxon>Sphaerotilaceae</taxon>
        <taxon>Ideonella</taxon>
    </lineage>
</organism>
<dbReference type="EMBL" id="JBBUTG010000033">
    <property type="protein sequence ID" value="MEK8034704.1"/>
    <property type="molecule type" value="Genomic_DNA"/>
</dbReference>
<accession>A0ABU9BXJ7</accession>
<evidence type="ECO:0000259" key="7">
    <source>
        <dbReference type="Pfam" id="PF01292"/>
    </source>
</evidence>
<dbReference type="InterPro" id="IPR011577">
    <property type="entry name" value="Cyt_b561_bac/Ni-Hgenase"/>
</dbReference>
<evidence type="ECO:0000256" key="3">
    <source>
        <dbReference type="ARBA" id="ARBA00022692"/>
    </source>
</evidence>
<evidence type="ECO:0000256" key="2">
    <source>
        <dbReference type="ARBA" id="ARBA00022475"/>
    </source>
</evidence>
<sequence>MKSNLDSPSTPATGGLPASGGVRVWDLVVRVSHACVAVLVLTNYLRDDGDELHRLIGYAAASAVGIRLVWALFSAGHGGLRSLWPSWRATWAYLRQGAPRCVGHDPLGLWMVWLLWALVLGLALTGWMSRLDAFWGDDRITELHEWLANGLIVAAGIHVGGVVAMSWRWKENLARAMVTGMKRTDDVPSRP</sequence>
<dbReference type="Gene3D" id="1.20.950.20">
    <property type="entry name" value="Transmembrane di-heme cytochromes, Chain C"/>
    <property type="match status" value="1"/>
</dbReference>
<evidence type="ECO:0000256" key="6">
    <source>
        <dbReference type="SAM" id="Phobius"/>
    </source>
</evidence>
<dbReference type="InterPro" id="IPR016174">
    <property type="entry name" value="Di-haem_cyt_TM"/>
</dbReference>
<name>A0ABU9BXJ7_9BURK</name>
<reference evidence="8 9" key="1">
    <citation type="submission" date="2024-04" db="EMBL/GenBank/DDBJ databases">
        <title>Novel species of the genus Ideonella isolated from streams.</title>
        <authorList>
            <person name="Lu H."/>
        </authorList>
    </citation>
    <scope>NUCLEOTIDE SEQUENCE [LARGE SCALE GENOMIC DNA]</scope>
    <source>
        <strain evidence="8 9">DXS29W</strain>
    </source>
</reference>
<feature type="transmembrane region" description="Helical" evidence="6">
    <location>
        <begin position="147"/>
        <end position="167"/>
    </location>
</feature>
<keyword evidence="9" id="KW-1185">Reference proteome</keyword>
<evidence type="ECO:0000256" key="4">
    <source>
        <dbReference type="ARBA" id="ARBA00022989"/>
    </source>
</evidence>
<dbReference type="InterPro" id="IPR051542">
    <property type="entry name" value="Hydrogenase_cytochrome"/>
</dbReference>
<keyword evidence="4 6" id="KW-1133">Transmembrane helix</keyword>
<keyword evidence="3 6" id="KW-0812">Transmembrane</keyword>
<dbReference type="PANTHER" id="PTHR30485:SF2">
    <property type="entry name" value="BLL0597 PROTEIN"/>
    <property type="match status" value="1"/>
</dbReference>
<evidence type="ECO:0000256" key="5">
    <source>
        <dbReference type="ARBA" id="ARBA00023136"/>
    </source>
</evidence>
<keyword evidence="5 6" id="KW-0472">Membrane</keyword>
<gene>
    <name evidence="8" type="ORF">AACH06_28130</name>
</gene>
<evidence type="ECO:0000313" key="9">
    <source>
        <dbReference type="Proteomes" id="UP001371218"/>
    </source>
</evidence>
<keyword evidence="2" id="KW-1003">Cell membrane</keyword>
<evidence type="ECO:0000313" key="8">
    <source>
        <dbReference type="EMBL" id="MEK8034704.1"/>
    </source>
</evidence>
<dbReference type="RefSeq" id="WP_341429134.1">
    <property type="nucleotide sequence ID" value="NZ_JBBUTG010000033.1"/>
</dbReference>
<dbReference type="Pfam" id="PF01292">
    <property type="entry name" value="Ni_hydr_CYTB"/>
    <property type="match status" value="1"/>
</dbReference>
<comment type="caution">
    <text evidence="8">The sequence shown here is derived from an EMBL/GenBank/DDBJ whole genome shotgun (WGS) entry which is preliminary data.</text>
</comment>